<evidence type="ECO:0000313" key="1">
    <source>
        <dbReference type="EMBL" id="GFY25352.1"/>
    </source>
</evidence>
<dbReference type="InterPro" id="IPR036397">
    <property type="entry name" value="RNaseH_sf"/>
</dbReference>
<evidence type="ECO:0000313" key="2">
    <source>
        <dbReference type="Proteomes" id="UP000887159"/>
    </source>
</evidence>
<organism evidence="1 2">
    <name type="scientific">Trichonephila clavipes</name>
    <name type="common">Golden silk orbweaver</name>
    <name type="synonym">Nephila clavipes</name>
    <dbReference type="NCBI Taxonomy" id="2585209"/>
    <lineage>
        <taxon>Eukaryota</taxon>
        <taxon>Metazoa</taxon>
        <taxon>Ecdysozoa</taxon>
        <taxon>Arthropoda</taxon>
        <taxon>Chelicerata</taxon>
        <taxon>Arachnida</taxon>
        <taxon>Araneae</taxon>
        <taxon>Araneomorphae</taxon>
        <taxon>Entelegynae</taxon>
        <taxon>Araneoidea</taxon>
        <taxon>Nephilidae</taxon>
        <taxon>Trichonephila</taxon>
    </lineage>
</organism>
<gene>
    <name evidence="1" type="primary">X975_07143</name>
    <name evidence="1" type="ORF">TNCV_2484721</name>
</gene>
<dbReference type="Gene3D" id="3.30.420.10">
    <property type="entry name" value="Ribonuclease H-like superfamily/Ribonuclease H"/>
    <property type="match status" value="1"/>
</dbReference>
<dbReference type="AlphaFoldDB" id="A0A8X7BCC0"/>
<dbReference type="Proteomes" id="UP000887159">
    <property type="component" value="Unassembled WGS sequence"/>
</dbReference>
<dbReference type="EMBL" id="BMAU01021371">
    <property type="protein sequence ID" value="GFY25352.1"/>
    <property type="molecule type" value="Genomic_DNA"/>
</dbReference>
<sequence length="262" mass="29381">MGRSDTAIRICWQEWVDSGRFQRHDGSGRPRATADREDRLIVRSVVTASGSSVSTIRRTTRTQVSTMTLHRRLIERNLRSYQPPRHLPFTPARSRSPDLSPIEHVYDILGRRLHLTGNVHHYLKRQLENICQEIPQETTRVLYDSIAWRMTAFASRLEAPPGKGPAVRLSLAIPLSTIQAAVPFGPILRRTSPLGSSEASQLSSPSTNLTGKFAAQWLFRIAHAAKALYIYEHLCLLRDSSPSPTALQSASLITLPDGRQLF</sequence>
<name>A0A8X7BCC0_TRICX</name>
<keyword evidence="2" id="KW-1185">Reference proteome</keyword>
<comment type="caution">
    <text evidence="1">The sequence shown here is derived from an EMBL/GenBank/DDBJ whole genome shotgun (WGS) entry which is preliminary data.</text>
</comment>
<proteinExistence type="predicted"/>
<reference evidence="1" key="1">
    <citation type="submission" date="2020-08" db="EMBL/GenBank/DDBJ databases">
        <title>Multicomponent nature underlies the extraordinary mechanical properties of spider dragline silk.</title>
        <authorList>
            <person name="Kono N."/>
            <person name="Nakamura H."/>
            <person name="Mori M."/>
            <person name="Yoshida Y."/>
            <person name="Ohtoshi R."/>
            <person name="Malay A.D."/>
            <person name="Moran D.A.P."/>
            <person name="Tomita M."/>
            <person name="Numata K."/>
            <person name="Arakawa K."/>
        </authorList>
    </citation>
    <scope>NUCLEOTIDE SEQUENCE</scope>
</reference>
<dbReference type="GO" id="GO:0003676">
    <property type="term" value="F:nucleic acid binding"/>
    <property type="evidence" value="ECO:0007669"/>
    <property type="project" value="InterPro"/>
</dbReference>
<accession>A0A8X7BCC0</accession>
<protein>
    <submittedName>
        <fullName evidence="1">HTH_Tnp_Tc3_2 domain-containing protein</fullName>
    </submittedName>
</protein>